<dbReference type="Proteomes" id="UP000248729">
    <property type="component" value="Unassembled WGS sequence"/>
</dbReference>
<evidence type="ECO:0000313" key="2">
    <source>
        <dbReference type="Proteomes" id="UP000248729"/>
    </source>
</evidence>
<proteinExistence type="predicted"/>
<comment type="caution">
    <text evidence="1">The sequence shown here is derived from an EMBL/GenBank/DDBJ whole genome shotgun (WGS) entry which is preliminary data.</text>
</comment>
<evidence type="ECO:0008006" key="3">
    <source>
        <dbReference type="Google" id="ProtNLM"/>
    </source>
</evidence>
<reference evidence="1 2" key="1">
    <citation type="submission" date="2018-06" db="EMBL/GenBank/DDBJ databases">
        <title>Freshwater and sediment microbial communities from various areas in North America, analyzing microbe dynamics in response to fracking.</title>
        <authorList>
            <person name="Lamendella R."/>
        </authorList>
    </citation>
    <scope>NUCLEOTIDE SEQUENCE [LARGE SCALE GENOMIC DNA]</scope>
    <source>
        <strain evidence="1 2">99A</strain>
    </source>
</reference>
<name>A0A329DVP1_VIBDI</name>
<gene>
    <name evidence="1" type="ORF">DET48_15010</name>
</gene>
<organism evidence="1 2">
    <name type="scientific">Vibrio diazotrophicus</name>
    <dbReference type="NCBI Taxonomy" id="685"/>
    <lineage>
        <taxon>Bacteria</taxon>
        <taxon>Pseudomonadati</taxon>
        <taxon>Pseudomonadota</taxon>
        <taxon>Gammaproteobacteria</taxon>
        <taxon>Vibrionales</taxon>
        <taxon>Vibrionaceae</taxon>
        <taxon>Vibrio</taxon>
    </lineage>
</organism>
<accession>A0A329DVP1</accession>
<protein>
    <recommendedName>
        <fullName evidence="3">DDE family transposase</fullName>
    </recommendedName>
</protein>
<dbReference type="AlphaFoldDB" id="A0A329DVP1"/>
<sequence>MGCQREIAKQLIKGKADYVFTLKGNHSGLQAELEAWLHKCQQLAIDVKWLDKNYRWTGLESTIKRTYQAEDKATGKVTRETRWYTSSFVPDARQAQHAT</sequence>
<evidence type="ECO:0000313" key="1">
    <source>
        <dbReference type="EMBL" id="RAS54438.1"/>
    </source>
</evidence>
<dbReference type="EMBL" id="QLTR01000050">
    <property type="protein sequence ID" value="RAS54438.1"/>
    <property type="molecule type" value="Genomic_DNA"/>
</dbReference>